<evidence type="ECO:0000256" key="2">
    <source>
        <dbReference type="ARBA" id="ARBA00022692"/>
    </source>
</evidence>
<dbReference type="EMBL" id="JAQQWM010000009">
    <property type="protein sequence ID" value="KAK8047975.1"/>
    <property type="molecule type" value="Genomic_DNA"/>
</dbReference>
<dbReference type="InterPro" id="IPR008547">
    <property type="entry name" value="DUF829_TMEM53"/>
</dbReference>
<evidence type="ECO:0000256" key="7">
    <source>
        <dbReference type="SAM" id="SignalP"/>
    </source>
</evidence>
<accession>A0ABR1TQ11</accession>
<keyword evidence="2" id="KW-0812">Transmembrane</keyword>
<dbReference type="Pfam" id="PF05705">
    <property type="entry name" value="DUF829"/>
    <property type="match status" value="1"/>
</dbReference>
<proteinExistence type="predicted"/>
<protein>
    <submittedName>
        <fullName evidence="8">Uncharacterized protein</fullName>
    </submittedName>
</protein>
<evidence type="ECO:0000256" key="4">
    <source>
        <dbReference type="ARBA" id="ARBA00023136"/>
    </source>
</evidence>
<evidence type="ECO:0000313" key="9">
    <source>
        <dbReference type="Proteomes" id="UP001446871"/>
    </source>
</evidence>
<dbReference type="PANTHER" id="PTHR12265">
    <property type="entry name" value="TRANSMEMBRANE PROTEIN 53"/>
    <property type="match status" value="1"/>
</dbReference>
<feature type="signal peptide" evidence="7">
    <location>
        <begin position="1"/>
        <end position="23"/>
    </location>
</feature>
<keyword evidence="7" id="KW-0732">Signal</keyword>
<reference evidence="8 9" key="1">
    <citation type="submission" date="2023-01" db="EMBL/GenBank/DDBJ databases">
        <title>Analysis of 21 Apiospora genomes using comparative genomics revels a genus with tremendous synthesis potential of carbohydrate active enzymes and secondary metabolites.</title>
        <authorList>
            <person name="Sorensen T."/>
        </authorList>
    </citation>
    <scope>NUCLEOTIDE SEQUENCE [LARGE SCALE GENOMIC DNA]</scope>
    <source>
        <strain evidence="8 9">CBS 83171</strain>
    </source>
</reference>
<dbReference type="Proteomes" id="UP001446871">
    <property type="component" value="Unassembled WGS sequence"/>
</dbReference>
<keyword evidence="4" id="KW-0472">Membrane</keyword>
<evidence type="ECO:0000256" key="3">
    <source>
        <dbReference type="ARBA" id="ARBA00022989"/>
    </source>
</evidence>
<comment type="subcellular location">
    <subcellularLocation>
        <location evidence="6">Endomembrane system</location>
        <topology evidence="6">Single-pass membrane protein</topology>
    </subcellularLocation>
    <subcellularLocation>
        <location evidence="1">Nucleus membrane</location>
    </subcellularLocation>
</comment>
<gene>
    <name evidence="8" type="ORF">PG996_016039</name>
</gene>
<evidence type="ECO:0000256" key="5">
    <source>
        <dbReference type="ARBA" id="ARBA00023242"/>
    </source>
</evidence>
<sequence>MFPSAHLLLVRTVFFDILLHTFSQGGFNRAFQLVWSMGATSLRDRLRIVIFDCCPGDASFTKAHNAALVSLPATRFINLRFLGVPLLYGAVAAMTGLQSARLVRSMPELRRELNDPAAFGTRAPQLYLYSRADAMVTTEDVLRRPWDAWRELGCMVGTVGFEEAAHCALVGEDEGRYWGQSGIGGGV</sequence>
<keyword evidence="9" id="KW-1185">Reference proteome</keyword>
<dbReference type="PANTHER" id="PTHR12265:SF30">
    <property type="entry name" value="TRANSMEMBRANE PROTEIN 53"/>
    <property type="match status" value="1"/>
</dbReference>
<evidence type="ECO:0000256" key="6">
    <source>
        <dbReference type="ARBA" id="ARBA00037847"/>
    </source>
</evidence>
<feature type="chain" id="PRO_5045830444" evidence="7">
    <location>
        <begin position="24"/>
        <end position="187"/>
    </location>
</feature>
<name>A0ABR1TQ11_9PEZI</name>
<keyword evidence="3" id="KW-1133">Transmembrane helix</keyword>
<evidence type="ECO:0000313" key="8">
    <source>
        <dbReference type="EMBL" id="KAK8047975.1"/>
    </source>
</evidence>
<comment type="caution">
    <text evidence="8">The sequence shown here is derived from an EMBL/GenBank/DDBJ whole genome shotgun (WGS) entry which is preliminary data.</text>
</comment>
<evidence type="ECO:0000256" key="1">
    <source>
        <dbReference type="ARBA" id="ARBA00004126"/>
    </source>
</evidence>
<organism evidence="8 9">
    <name type="scientific">Apiospora saccharicola</name>
    <dbReference type="NCBI Taxonomy" id="335842"/>
    <lineage>
        <taxon>Eukaryota</taxon>
        <taxon>Fungi</taxon>
        <taxon>Dikarya</taxon>
        <taxon>Ascomycota</taxon>
        <taxon>Pezizomycotina</taxon>
        <taxon>Sordariomycetes</taxon>
        <taxon>Xylariomycetidae</taxon>
        <taxon>Amphisphaeriales</taxon>
        <taxon>Apiosporaceae</taxon>
        <taxon>Apiospora</taxon>
    </lineage>
</organism>
<keyword evidence="5" id="KW-0539">Nucleus</keyword>